<feature type="transmembrane region" description="Helical" evidence="16">
    <location>
        <begin position="111"/>
        <end position="129"/>
    </location>
</feature>
<evidence type="ECO:0000256" key="13">
    <source>
        <dbReference type="ARBA" id="ARBA00023264"/>
    </source>
</evidence>
<proteinExistence type="inferred from homology"/>
<dbReference type="InterPro" id="IPR043130">
    <property type="entry name" value="CDP-OH_PTrfase_TM_dom"/>
</dbReference>
<keyword evidence="18" id="KW-1185">Reference proteome</keyword>
<evidence type="ECO:0000256" key="8">
    <source>
        <dbReference type="ARBA" id="ARBA00022692"/>
    </source>
</evidence>
<dbReference type="InterPro" id="IPR048254">
    <property type="entry name" value="CDP_ALCOHOL_P_TRANSF_CS"/>
</dbReference>
<comment type="catalytic activity">
    <reaction evidence="1">
        <text>a CDP-1,2-diacyl-sn-glycerol + L-serine = a 1,2-diacyl-sn-glycero-3-phospho-L-serine + CMP + H(+)</text>
        <dbReference type="Rhea" id="RHEA:16913"/>
        <dbReference type="ChEBI" id="CHEBI:15378"/>
        <dbReference type="ChEBI" id="CHEBI:33384"/>
        <dbReference type="ChEBI" id="CHEBI:57262"/>
        <dbReference type="ChEBI" id="CHEBI:58332"/>
        <dbReference type="ChEBI" id="CHEBI:60377"/>
        <dbReference type="EC" id="2.7.8.8"/>
    </reaction>
</comment>
<feature type="transmembrane region" description="Helical" evidence="16">
    <location>
        <begin position="226"/>
        <end position="244"/>
    </location>
</feature>
<feature type="transmembrane region" description="Helical" evidence="16">
    <location>
        <begin position="204"/>
        <end position="220"/>
    </location>
</feature>
<dbReference type="EMBL" id="AP019536">
    <property type="protein sequence ID" value="BBJ00007.1"/>
    <property type="molecule type" value="Genomic_DNA"/>
</dbReference>
<feature type="transmembrane region" description="Helical" evidence="16">
    <location>
        <begin position="21"/>
        <end position="41"/>
    </location>
</feature>
<keyword evidence="6" id="KW-0444">Lipid biosynthesis</keyword>
<evidence type="ECO:0000256" key="15">
    <source>
        <dbReference type="RuleBase" id="RU003750"/>
    </source>
</evidence>
<evidence type="ECO:0000256" key="5">
    <source>
        <dbReference type="ARBA" id="ARBA00017171"/>
    </source>
</evidence>
<evidence type="ECO:0000256" key="16">
    <source>
        <dbReference type="SAM" id="Phobius"/>
    </source>
</evidence>
<evidence type="ECO:0000256" key="9">
    <source>
        <dbReference type="ARBA" id="ARBA00022989"/>
    </source>
</evidence>
<dbReference type="EC" id="2.7.8.8" evidence="4"/>
<evidence type="ECO:0000256" key="12">
    <source>
        <dbReference type="ARBA" id="ARBA00023209"/>
    </source>
</evidence>
<dbReference type="GO" id="GO:0012505">
    <property type="term" value="C:endomembrane system"/>
    <property type="evidence" value="ECO:0007669"/>
    <property type="project" value="UniProtKB-SubCell"/>
</dbReference>
<dbReference type="InterPro" id="IPR000462">
    <property type="entry name" value="CDP-OH_P_trans"/>
</dbReference>
<gene>
    <name evidence="17" type="ORF">FGKAn22_16990</name>
</gene>
<keyword evidence="8 16" id="KW-0812">Transmembrane</keyword>
<keyword evidence="12" id="KW-0594">Phospholipid biosynthesis</keyword>
<evidence type="ECO:0000256" key="6">
    <source>
        <dbReference type="ARBA" id="ARBA00022516"/>
    </source>
</evidence>
<keyword evidence="13" id="KW-1208">Phospholipid metabolism</keyword>
<dbReference type="InterPro" id="IPR050324">
    <property type="entry name" value="CDP-alcohol_PTase-I"/>
</dbReference>
<feature type="transmembrane region" description="Helical" evidence="16">
    <location>
        <begin position="173"/>
        <end position="192"/>
    </location>
</feature>
<evidence type="ECO:0000313" key="17">
    <source>
        <dbReference type="EMBL" id="BBJ00007.1"/>
    </source>
</evidence>
<dbReference type="PANTHER" id="PTHR14269:SF61">
    <property type="entry name" value="CDP-DIACYLGLYCEROL--SERINE O-PHOSPHATIDYLTRANSFERASE"/>
    <property type="match status" value="1"/>
</dbReference>
<sequence length="252" mass="28266">MDNGRMDEFNTRKSMNLRKRGIYLLPNLFTTGALFAGFYAIVQSMNWRFESAAVAIFIAMVLDGLDGRVARLTHTQSEFGAEYDSLSDMVSFGVAPALVIYEWAFKGLGKWGWFAAFIYCAATALRLARFNTNIDVVDKRYFQGLPSPAAAALVAGFVWVMLDYGFKGDELRWYAAALTVFAGLSMVSNLPFYSFKDINLRKSVPFVVIFLIALFFILISSYPPGVLFALFLCYALSGYVLWALRRRSKPVA</sequence>
<evidence type="ECO:0000256" key="4">
    <source>
        <dbReference type="ARBA" id="ARBA00013174"/>
    </source>
</evidence>
<evidence type="ECO:0000256" key="3">
    <source>
        <dbReference type="ARBA" id="ARBA00010441"/>
    </source>
</evidence>
<dbReference type="PROSITE" id="PS00379">
    <property type="entry name" value="CDP_ALCOHOL_P_TRANSF"/>
    <property type="match status" value="1"/>
</dbReference>
<evidence type="ECO:0000256" key="2">
    <source>
        <dbReference type="ARBA" id="ARBA00004127"/>
    </source>
</evidence>
<keyword evidence="7 15" id="KW-0808">Transferase</keyword>
<keyword evidence="11 16" id="KW-0472">Membrane</keyword>
<organism evidence="17 18">
    <name type="scientific">Ferrigenium kumadai</name>
    <dbReference type="NCBI Taxonomy" id="1682490"/>
    <lineage>
        <taxon>Bacteria</taxon>
        <taxon>Pseudomonadati</taxon>
        <taxon>Pseudomonadota</taxon>
        <taxon>Betaproteobacteria</taxon>
        <taxon>Nitrosomonadales</taxon>
        <taxon>Gallionellaceae</taxon>
        <taxon>Ferrigenium</taxon>
    </lineage>
</organism>
<reference evidence="17 18" key="1">
    <citation type="submission" date="2019-03" db="EMBL/GenBank/DDBJ databases">
        <title>Complete genome sequence of Ferrigenium kumadai strain An22, a microaerophilic iron-oxidizing bacterium isolated from a paddy field soil.</title>
        <authorList>
            <person name="Watanabe T."/>
            <person name="Asakawa S."/>
        </authorList>
    </citation>
    <scope>NUCLEOTIDE SEQUENCE [LARGE SCALE GENOMIC DNA]</scope>
    <source>
        <strain evidence="17 18">An22</strain>
    </source>
</reference>
<protein>
    <recommendedName>
        <fullName evidence="5">CDP-diacylglycerol--serine O-phosphatidyltransferase</fullName>
        <ecNumber evidence="4">2.7.8.8</ecNumber>
    </recommendedName>
    <alternativeName>
        <fullName evidence="14">Phosphatidylserine synthase</fullName>
    </alternativeName>
</protein>
<dbReference type="GO" id="GO:0016020">
    <property type="term" value="C:membrane"/>
    <property type="evidence" value="ECO:0007669"/>
    <property type="project" value="InterPro"/>
</dbReference>
<evidence type="ECO:0000313" key="18">
    <source>
        <dbReference type="Proteomes" id="UP001319121"/>
    </source>
</evidence>
<accession>A0AAN1T0G2</accession>
<dbReference type="Proteomes" id="UP001319121">
    <property type="component" value="Chromosome"/>
</dbReference>
<feature type="transmembrane region" description="Helical" evidence="16">
    <location>
        <begin position="141"/>
        <end position="161"/>
    </location>
</feature>
<dbReference type="AlphaFoldDB" id="A0AAN1T0G2"/>
<keyword evidence="9 16" id="KW-1133">Transmembrane helix</keyword>
<comment type="similarity">
    <text evidence="3 15">Belongs to the CDP-alcohol phosphatidyltransferase class-I family.</text>
</comment>
<evidence type="ECO:0000256" key="7">
    <source>
        <dbReference type="ARBA" id="ARBA00022679"/>
    </source>
</evidence>
<dbReference type="NCBIfam" id="TIGR00473">
    <property type="entry name" value="pssA"/>
    <property type="match status" value="1"/>
</dbReference>
<keyword evidence="10" id="KW-0443">Lipid metabolism</keyword>
<dbReference type="PANTHER" id="PTHR14269">
    <property type="entry name" value="CDP-DIACYLGLYCEROL--GLYCEROL-3-PHOSPHATE 3-PHOSPHATIDYLTRANSFERASE-RELATED"/>
    <property type="match status" value="1"/>
</dbReference>
<dbReference type="GO" id="GO:0008654">
    <property type="term" value="P:phospholipid biosynthetic process"/>
    <property type="evidence" value="ECO:0007669"/>
    <property type="project" value="UniProtKB-KW"/>
</dbReference>
<dbReference type="Gene3D" id="1.20.120.1760">
    <property type="match status" value="1"/>
</dbReference>
<evidence type="ECO:0000256" key="1">
    <source>
        <dbReference type="ARBA" id="ARBA00000287"/>
    </source>
</evidence>
<dbReference type="InterPro" id="IPR004533">
    <property type="entry name" value="CDP-diaglyc--ser_O-PTrfase"/>
</dbReference>
<evidence type="ECO:0000256" key="14">
    <source>
        <dbReference type="ARBA" id="ARBA00032361"/>
    </source>
</evidence>
<comment type="subcellular location">
    <subcellularLocation>
        <location evidence="2">Endomembrane system</location>
        <topology evidence="2">Multi-pass membrane protein</topology>
    </subcellularLocation>
</comment>
<name>A0AAN1T0G2_9PROT</name>
<dbReference type="GO" id="GO:0003882">
    <property type="term" value="F:CDP-diacylglycerol-serine O-phosphatidyltransferase activity"/>
    <property type="evidence" value="ECO:0007669"/>
    <property type="project" value="UniProtKB-EC"/>
</dbReference>
<evidence type="ECO:0000256" key="11">
    <source>
        <dbReference type="ARBA" id="ARBA00023136"/>
    </source>
</evidence>
<dbReference type="Pfam" id="PF01066">
    <property type="entry name" value="CDP-OH_P_transf"/>
    <property type="match status" value="1"/>
</dbReference>
<evidence type="ECO:0000256" key="10">
    <source>
        <dbReference type="ARBA" id="ARBA00023098"/>
    </source>
</evidence>
<dbReference type="KEGG" id="fku:FGKAn22_16990"/>